<sequence>MTPPPVHAVSAALHRFLQCSDARHALADAEDPTAFGRQLCAGVDGATPPIEAEPAAATQLFQSLAPIPYTHQLAVILVEWAATGSNPLASLPDAAAGATELSVSRERVLSVPFEAVSSLVQACTLNDSTVGSRVLCPLTRQQCVESFTRSHGREKLTVGARAFTKHCQRSADGWWGVVKGGDAAKNATALAKLEELLATCVWRNVHSLPHSEATFEIRNARGFGARWYVCDASFRGFLEPPMANGHENRWRH</sequence>
<evidence type="ECO:0000313" key="2">
    <source>
        <dbReference type="Proteomes" id="UP001209570"/>
    </source>
</evidence>
<dbReference type="AlphaFoldDB" id="A0AAD5LQE7"/>
<dbReference type="EMBL" id="JAKCXM010000038">
    <property type="protein sequence ID" value="KAJ0405938.1"/>
    <property type="molecule type" value="Genomic_DNA"/>
</dbReference>
<gene>
    <name evidence="1" type="ORF">P43SY_005504</name>
</gene>
<organism evidence="1 2">
    <name type="scientific">Pythium insidiosum</name>
    <name type="common">Pythiosis disease agent</name>
    <dbReference type="NCBI Taxonomy" id="114742"/>
    <lineage>
        <taxon>Eukaryota</taxon>
        <taxon>Sar</taxon>
        <taxon>Stramenopiles</taxon>
        <taxon>Oomycota</taxon>
        <taxon>Peronosporomycetes</taxon>
        <taxon>Pythiales</taxon>
        <taxon>Pythiaceae</taxon>
        <taxon>Pythium</taxon>
    </lineage>
</organism>
<comment type="caution">
    <text evidence="1">The sequence shown here is derived from an EMBL/GenBank/DDBJ whole genome shotgun (WGS) entry which is preliminary data.</text>
</comment>
<protein>
    <submittedName>
        <fullName evidence="1">Uncharacterized protein</fullName>
    </submittedName>
</protein>
<accession>A0AAD5LQE7</accession>
<name>A0AAD5LQE7_PYTIN</name>
<dbReference type="PANTHER" id="PTHR34204:SF2">
    <property type="entry name" value="RNA-BINDING ASCH DOMAIN PROTEIN"/>
    <property type="match status" value="1"/>
</dbReference>
<dbReference type="PANTHER" id="PTHR34204">
    <property type="entry name" value="RNA-BINDING ASCH DOMAIN PROTEIN"/>
    <property type="match status" value="1"/>
</dbReference>
<dbReference type="Proteomes" id="UP001209570">
    <property type="component" value="Unassembled WGS sequence"/>
</dbReference>
<proteinExistence type="predicted"/>
<evidence type="ECO:0000313" key="1">
    <source>
        <dbReference type="EMBL" id="KAJ0405938.1"/>
    </source>
</evidence>
<keyword evidence="2" id="KW-1185">Reference proteome</keyword>
<reference evidence="1" key="1">
    <citation type="submission" date="2021-12" db="EMBL/GenBank/DDBJ databases">
        <title>Prjna785345.</title>
        <authorList>
            <person name="Rujirawat T."/>
            <person name="Krajaejun T."/>
        </authorList>
    </citation>
    <scope>NUCLEOTIDE SEQUENCE</scope>
    <source>
        <strain evidence="1">Pi057C3</strain>
    </source>
</reference>